<gene>
    <name evidence="2" type="ORF">R2601_03723</name>
</gene>
<name>Q0FWA1_SALBH</name>
<organism evidence="2 3">
    <name type="scientific">Salipiger bermudensis (strain DSM 26914 / JCM 13377 / KCTC 12554 / HTCC2601)</name>
    <name type="common">Pelagibaca bermudensis</name>
    <dbReference type="NCBI Taxonomy" id="314265"/>
    <lineage>
        <taxon>Bacteria</taxon>
        <taxon>Pseudomonadati</taxon>
        <taxon>Pseudomonadota</taxon>
        <taxon>Alphaproteobacteria</taxon>
        <taxon>Rhodobacterales</taxon>
        <taxon>Roseobacteraceae</taxon>
        <taxon>Salipiger</taxon>
    </lineage>
</organism>
<dbReference type="Proteomes" id="UP000006230">
    <property type="component" value="Unassembled WGS sequence"/>
</dbReference>
<dbReference type="HOGENOM" id="CLU_2247457_0_0_5"/>
<sequence>MDCAGGDIAKQQAVRCTAPWGRIALVAVGGNLNVVGWNDMIVGQRTVIGSWTFSINGMKDCAEFIADHGVEVDKVFSDRWDIEEAEKAYQMFDKQTGGKGVFVF</sequence>
<dbReference type="InterPro" id="IPR013149">
    <property type="entry name" value="ADH-like_C"/>
</dbReference>
<dbReference type="Pfam" id="PF00107">
    <property type="entry name" value="ADH_zinc_N"/>
    <property type="match status" value="1"/>
</dbReference>
<dbReference type="SUPFAM" id="SSF51735">
    <property type="entry name" value="NAD(P)-binding Rossmann-fold domains"/>
    <property type="match status" value="1"/>
</dbReference>
<feature type="domain" description="Alcohol dehydrogenase-like C-terminal" evidence="1">
    <location>
        <begin position="1"/>
        <end position="66"/>
    </location>
</feature>
<accession>Q0FWA1</accession>
<dbReference type="STRING" id="314265.R2601_03723"/>
<protein>
    <submittedName>
        <fullName evidence="2">Zinc-containing alcohol dehydrogenase superfamily protein</fullName>
    </submittedName>
</protein>
<evidence type="ECO:0000313" key="3">
    <source>
        <dbReference type="Proteomes" id="UP000006230"/>
    </source>
</evidence>
<dbReference type="eggNOG" id="COG1063">
    <property type="taxonomic scope" value="Bacteria"/>
</dbReference>
<reference evidence="2 3" key="1">
    <citation type="journal article" date="2010" name="J. Bacteriol.">
        <title>Genome sequences of Pelagibaca bermudensis HTCC2601T and Maritimibacter alkaliphilus HTCC2654T, the type strains of two marine Roseobacter genera.</title>
        <authorList>
            <person name="Thrash J.C."/>
            <person name="Cho J.C."/>
            <person name="Ferriera S."/>
            <person name="Johnson J."/>
            <person name="Vergin K.L."/>
            <person name="Giovannoni S.J."/>
        </authorList>
    </citation>
    <scope>NUCLEOTIDE SEQUENCE [LARGE SCALE GENOMIC DNA]</scope>
    <source>
        <strain evidence="3">DSM 26914 / JCM 13377 / KCTC 12554 / HTCC2601</strain>
    </source>
</reference>
<evidence type="ECO:0000259" key="1">
    <source>
        <dbReference type="Pfam" id="PF00107"/>
    </source>
</evidence>
<dbReference type="AlphaFoldDB" id="Q0FWA1"/>
<dbReference type="Gene3D" id="3.90.180.10">
    <property type="entry name" value="Medium-chain alcohol dehydrogenases, catalytic domain"/>
    <property type="match status" value="1"/>
</dbReference>
<comment type="caution">
    <text evidence="2">The sequence shown here is derived from an EMBL/GenBank/DDBJ whole genome shotgun (WGS) entry which is preliminary data.</text>
</comment>
<dbReference type="InterPro" id="IPR036291">
    <property type="entry name" value="NAD(P)-bd_dom_sf"/>
</dbReference>
<proteinExistence type="predicted"/>
<keyword evidence="3" id="KW-1185">Reference proteome</keyword>
<dbReference type="EMBL" id="AATQ01000001">
    <property type="protein sequence ID" value="EAU48651.1"/>
    <property type="molecule type" value="Genomic_DNA"/>
</dbReference>
<dbReference type="Gene3D" id="3.40.50.720">
    <property type="entry name" value="NAD(P)-binding Rossmann-like Domain"/>
    <property type="match status" value="1"/>
</dbReference>
<evidence type="ECO:0000313" key="2">
    <source>
        <dbReference type="EMBL" id="EAU48651.1"/>
    </source>
</evidence>